<dbReference type="InterPro" id="IPR001173">
    <property type="entry name" value="Glyco_trans_2-like"/>
</dbReference>
<dbReference type="InterPro" id="IPR029044">
    <property type="entry name" value="Nucleotide-diphossugar_trans"/>
</dbReference>
<evidence type="ECO:0000313" key="11">
    <source>
        <dbReference type="EMBL" id="GAA0587368.1"/>
    </source>
</evidence>
<dbReference type="InterPro" id="IPR007267">
    <property type="entry name" value="GtrA_DPMS_TM"/>
</dbReference>
<comment type="subcellular location">
    <subcellularLocation>
        <location evidence="1">Membrane</location>
        <topology evidence="1">Multi-pass membrane protein</topology>
    </subcellularLocation>
</comment>
<feature type="transmembrane region" description="Helical" evidence="8">
    <location>
        <begin position="318"/>
        <end position="340"/>
    </location>
</feature>
<gene>
    <name evidence="11" type="ORF">GCM10008942_40490</name>
</gene>
<keyword evidence="7 8" id="KW-0472">Membrane</keyword>
<proteinExistence type="inferred from homology"/>
<dbReference type="Pfam" id="PF04138">
    <property type="entry name" value="GtrA_DPMS_TM"/>
    <property type="match status" value="1"/>
</dbReference>
<name>A0ABN1FBP0_9PROT</name>
<keyword evidence="4" id="KW-0808">Transferase</keyword>
<dbReference type="Gene3D" id="3.90.550.10">
    <property type="entry name" value="Spore Coat Polysaccharide Biosynthesis Protein SpsA, Chain A"/>
    <property type="match status" value="1"/>
</dbReference>
<dbReference type="Proteomes" id="UP001499951">
    <property type="component" value="Unassembled WGS sequence"/>
</dbReference>
<keyword evidence="3" id="KW-0328">Glycosyltransferase</keyword>
<dbReference type="EMBL" id="BAAADD010000013">
    <property type="protein sequence ID" value="GAA0587368.1"/>
    <property type="molecule type" value="Genomic_DNA"/>
</dbReference>
<evidence type="ECO:0000256" key="5">
    <source>
        <dbReference type="ARBA" id="ARBA00022692"/>
    </source>
</evidence>
<evidence type="ECO:0000256" key="7">
    <source>
        <dbReference type="ARBA" id="ARBA00023136"/>
    </source>
</evidence>
<accession>A0ABN1FBP0</accession>
<dbReference type="CDD" id="cd06442">
    <property type="entry name" value="DPM1_like"/>
    <property type="match status" value="1"/>
</dbReference>
<sequence length="373" mass="40536">MTFASVDTPVQGKEVQLSVVIPTYNERGNVAELIKRLDATLKGIAWEVIYVDDNSPDGTADAVKTIGRTDPRVRCLRRVGRRGLAGACIEGILSSAAPYVAVMDADLQHDETVLPAMLEKLQSGKYDLVGATRYVEGGDSSSFSAARSKISRLATKITQKVLGTTLSDPMSGFFMMRRETFDEMAPRLSPVGFKILLDIATATEGLRIGEQPYSFGTRFDGESKFNMQIGVEFLGLVLSKLTGGLVDPRFIFFAIVGATGVAVNLGILNLALVLHPSAGFEWAKTIATGVAMLWNFVLNNSFTYRDRRLKGLGLIRGFIGFCLFGAIGAVTDIGLASQLYVHHETWLVAGLAGSIVGVLWNYAMSSMFIWRTR</sequence>
<evidence type="ECO:0000256" key="8">
    <source>
        <dbReference type="SAM" id="Phobius"/>
    </source>
</evidence>
<dbReference type="PANTHER" id="PTHR43398">
    <property type="entry name" value="DOLICHOL-PHOSPHATE MANNOSYLTRANSFERASE SUBUNIT 1"/>
    <property type="match status" value="1"/>
</dbReference>
<evidence type="ECO:0000259" key="10">
    <source>
        <dbReference type="Pfam" id="PF04138"/>
    </source>
</evidence>
<feature type="transmembrane region" description="Helical" evidence="8">
    <location>
        <begin position="280"/>
        <end position="298"/>
    </location>
</feature>
<feature type="domain" description="GtrA/DPMS transmembrane" evidence="10">
    <location>
        <begin position="253"/>
        <end position="370"/>
    </location>
</feature>
<feature type="transmembrane region" description="Helical" evidence="8">
    <location>
        <begin position="250"/>
        <end position="274"/>
    </location>
</feature>
<evidence type="ECO:0000313" key="12">
    <source>
        <dbReference type="Proteomes" id="UP001499951"/>
    </source>
</evidence>
<dbReference type="Pfam" id="PF00535">
    <property type="entry name" value="Glycos_transf_2"/>
    <property type="match status" value="1"/>
</dbReference>
<protein>
    <submittedName>
        <fullName evidence="11">Glycosyltransferase family 2 protein</fullName>
    </submittedName>
</protein>
<reference evidence="11 12" key="1">
    <citation type="journal article" date="2019" name="Int. J. Syst. Evol. Microbiol.">
        <title>The Global Catalogue of Microorganisms (GCM) 10K type strain sequencing project: providing services to taxonomists for standard genome sequencing and annotation.</title>
        <authorList>
            <consortium name="The Broad Institute Genomics Platform"/>
            <consortium name="The Broad Institute Genome Sequencing Center for Infectious Disease"/>
            <person name="Wu L."/>
            <person name="Ma J."/>
        </authorList>
    </citation>
    <scope>NUCLEOTIDE SEQUENCE [LARGE SCALE GENOMIC DNA]</scope>
    <source>
        <strain evidence="11 12">JCM 15089</strain>
    </source>
</reference>
<feature type="domain" description="Glycosyltransferase 2-like" evidence="9">
    <location>
        <begin position="18"/>
        <end position="183"/>
    </location>
</feature>
<evidence type="ECO:0000256" key="6">
    <source>
        <dbReference type="ARBA" id="ARBA00022989"/>
    </source>
</evidence>
<evidence type="ECO:0000259" key="9">
    <source>
        <dbReference type="Pfam" id="PF00535"/>
    </source>
</evidence>
<dbReference type="PANTHER" id="PTHR43398:SF1">
    <property type="entry name" value="DOLICHOL-PHOSPHATE MANNOSYLTRANSFERASE SUBUNIT 1"/>
    <property type="match status" value="1"/>
</dbReference>
<organism evidence="11 12">
    <name type="scientific">Rhizomicrobium electricum</name>
    <dbReference type="NCBI Taxonomy" id="480070"/>
    <lineage>
        <taxon>Bacteria</taxon>
        <taxon>Pseudomonadati</taxon>
        <taxon>Pseudomonadota</taxon>
        <taxon>Alphaproteobacteria</taxon>
        <taxon>Micropepsales</taxon>
        <taxon>Micropepsaceae</taxon>
        <taxon>Rhizomicrobium</taxon>
    </lineage>
</organism>
<evidence type="ECO:0000256" key="2">
    <source>
        <dbReference type="ARBA" id="ARBA00006739"/>
    </source>
</evidence>
<dbReference type="InterPro" id="IPR039528">
    <property type="entry name" value="DPM1-like"/>
</dbReference>
<evidence type="ECO:0000256" key="1">
    <source>
        <dbReference type="ARBA" id="ARBA00004141"/>
    </source>
</evidence>
<evidence type="ECO:0000256" key="3">
    <source>
        <dbReference type="ARBA" id="ARBA00022676"/>
    </source>
</evidence>
<dbReference type="RefSeq" id="WP_166937442.1">
    <property type="nucleotide sequence ID" value="NZ_BAAADD010000013.1"/>
</dbReference>
<feature type="transmembrane region" description="Helical" evidence="8">
    <location>
        <begin position="346"/>
        <end position="370"/>
    </location>
</feature>
<evidence type="ECO:0000256" key="4">
    <source>
        <dbReference type="ARBA" id="ARBA00022679"/>
    </source>
</evidence>
<keyword evidence="12" id="KW-1185">Reference proteome</keyword>
<dbReference type="SUPFAM" id="SSF53448">
    <property type="entry name" value="Nucleotide-diphospho-sugar transferases"/>
    <property type="match status" value="1"/>
</dbReference>
<comment type="similarity">
    <text evidence="2">Belongs to the glycosyltransferase 2 family.</text>
</comment>
<comment type="caution">
    <text evidence="11">The sequence shown here is derived from an EMBL/GenBank/DDBJ whole genome shotgun (WGS) entry which is preliminary data.</text>
</comment>
<keyword evidence="6 8" id="KW-1133">Transmembrane helix</keyword>
<keyword evidence="5 8" id="KW-0812">Transmembrane</keyword>